<dbReference type="Proteomes" id="UP000821845">
    <property type="component" value="Chromosome 10"/>
</dbReference>
<sequence>MAQRGSTGHDGGGGTGSELRKLAPPGGCSAGCVLANRLSADPNNMVLLIEAGVMVDAFGRVPLFAPLLICSRFDWNHLPEPQKNACLSMKDQKRFLNRYPQLTSKYLTHAATALSEVPICEQMEQGHRKRRCRSESRRPPYTDHSHPPSASPHPQTRASTPHERFDNTEHPRRRLPATTPPRHPVPAQPTSVNQSPSQPTTEAPGRSHRDVATWSHEGVDSPAAYVSSRPWRRQKGAVVETPVSRLFRPFQGRTVTAADNRAQTACLAVPAGTRFCECGAMIIHPSHERRALHKRSTHKAQAPSPTGSEEPWPNEAAQVMMEREAQDQGFGNWLLQVATNNLSGGSAGCVLANRLSADPSNMVPLIEAGVMVHTFGQVPLFAPLLICSRFDWNHLPEPQKNEGSVFWRKERRKELVKEQ</sequence>
<dbReference type="EMBL" id="CM023490">
    <property type="protein sequence ID" value="KAH6943303.1"/>
    <property type="molecule type" value="Genomic_DNA"/>
</dbReference>
<accession>A0ACB7T8B1</accession>
<gene>
    <name evidence="1" type="ORF">HPB50_019152</name>
</gene>
<evidence type="ECO:0000313" key="1">
    <source>
        <dbReference type="EMBL" id="KAH6943303.1"/>
    </source>
</evidence>
<comment type="caution">
    <text evidence="1">The sequence shown here is derived from an EMBL/GenBank/DDBJ whole genome shotgun (WGS) entry which is preliminary data.</text>
</comment>
<evidence type="ECO:0000313" key="2">
    <source>
        <dbReference type="Proteomes" id="UP000821845"/>
    </source>
</evidence>
<keyword evidence="2" id="KW-1185">Reference proteome</keyword>
<protein>
    <submittedName>
        <fullName evidence="1">Uncharacterized protein</fullName>
    </submittedName>
</protein>
<organism evidence="1 2">
    <name type="scientific">Hyalomma asiaticum</name>
    <name type="common">Tick</name>
    <dbReference type="NCBI Taxonomy" id="266040"/>
    <lineage>
        <taxon>Eukaryota</taxon>
        <taxon>Metazoa</taxon>
        <taxon>Ecdysozoa</taxon>
        <taxon>Arthropoda</taxon>
        <taxon>Chelicerata</taxon>
        <taxon>Arachnida</taxon>
        <taxon>Acari</taxon>
        <taxon>Parasitiformes</taxon>
        <taxon>Ixodida</taxon>
        <taxon>Ixodoidea</taxon>
        <taxon>Ixodidae</taxon>
        <taxon>Hyalomminae</taxon>
        <taxon>Hyalomma</taxon>
    </lineage>
</organism>
<reference evidence="1" key="1">
    <citation type="submission" date="2020-05" db="EMBL/GenBank/DDBJ databases">
        <title>Large-scale comparative analyses of tick genomes elucidate their genetic diversity and vector capacities.</title>
        <authorList>
            <person name="Jia N."/>
            <person name="Wang J."/>
            <person name="Shi W."/>
            <person name="Du L."/>
            <person name="Sun Y."/>
            <person name="Zhan W."/>
            <person name="Jiang J."/>
            <person name="Wang Q."/>
            <person name="Zhang B."/>
            <person name="Ji P."/>
            <person name="Sakyi L.B."/>
            <person name="Cui X."/>
            <person name="Yuan T."/>
            <person name="Jiang B."/>
            <person name="Yang W."/>
            <person name="Lam T.T.-Y."/>
            <person name="Chang Q."/>
            <person name="Ding S."/>
            <person name="Wang X."/>
            <person name="Zhu J."/>
            <person name="Ruan X."/>
            <person name="Zhao L."/>
            <person name="Wei J."/>
            <person name="Que T."/>
            <person name="Du C."/>
            <person name="Cheng J."/>
            <person name="Dai P."/>
            <person name="Han X."/>
            <person name="Huang E."/>
            <person name="Gao Y."/>
            <person name="Liu J."/>
            <person name="Shao H."/>
            <person name="Ye R."/>
            <person name="Li L."/>
            <person name="Wei W."/>
            <person name="Wang X."/>
            <person name="Wang C."/>
            <person name="Yang T."/>
            <person name="Huo Q."/>
            <person name="Li W."/>
            <person name="Guo W."/>
            <person name="Chen H."/>
            <person name="Zhou L."/>
            <person name="Ni X."/>
            <person name="Tian J."/>
            <person name="Zhou Y."/>
            <person name="Sheng Y."/>
            <person name="Liu T."/>
            <person name="Pan Y."/>
            <person name="Xia L."/>
            <person name="Li J."/>
            <person name="Zhao F."/>
            <person name="Cao W."/>
        </authorList>
    </citation>
    <scope>NUCLEOTIDE SEQUENCE</scope>
    <source>
        <strain evidence="1">Hyas-2018</strain>
    </source>
</reference>
<proteinExistence type="predicted"/>
<name>A0ACB7T8B1_HYAAI</name>